<dbReference type="OrthoDB" id="432234at2759"/>
<dbReference type="KEGG" id="sla:SERLADRAFT_404691"/>
<feature type="domain" description="Helitron helicase-like" evidence="1">
    <location>
        <begin position="81"/>
        <end position="208"/>
    </location>
</feature>
<gene>
    <name evidence="2" type="ORF">SERLADRAFT_404691</name>
</gene>
<dbReference type="GeneID" id="18812440"/>
<protein>
    <recommendedName>
        <fullName evidence="1">Helitron helicase-like domain-containing protein</fullName>
    </recommendedName>
</protein>
<dbReference type="HOGENOM" id="CLU_1321602_0_0_1"/>
<dbReference type="EMBL" id="GL945428">
    <property type="protein sequence ID" value="EGO30584.1"/>
    <property type="molecule type" value="Genomic_DNA"/>
</dbReference>
<organism>
    <name type="scientific">Serpula lacrymans var. lacrymans (strain S7.9)</name>
    <name type="common">Dry rot fungus</name>
    <dbReference type="NCBI Taxonomy" id="578457"/>
    <lineage>
        <taxon>Eukaryota</taxon>
        <taxon>Fungi</taxon>
        <taxon>Dikarya</taxon>
        <taxon>Basidiomycota</taxon>
        <taxon>Agaricomycotina</taxon>
        <taxon>Agaricomycetes</taxon>
        <taxon>Agaricomycetidae</taxon>
        <taxon>Boletales</taxon>
        <taxon>Coniophorineae</taxon>
        <taxon>Serpulaceae</taxon>
        <taxon>Serpula</taxon>
    </lineage>
</organism>
<name>F8NEF0_SERL9</name>
<dbReference type="AlphaFoldDB" id="F8NEF0"/>
<sequence length="208" mass="23606">MLPENNIPEEIIGIVCYSEDMDLLEIERDNYVLEEQDLFEVGGIRDIEENEVNEVNTNVKNQENDIPLQSLGVVNLNKDTFIQNKQEIQSSKVKNFAVANTEESQKKLISNPVIKSLKRHLSTIRAKVVGTDELRIKLWAHVWGFTIMKSPPTLWLTLNPLDTYNPIAQVLAGMEVNLDDFIASIGPNPTTRSQLIANDPYEAAQFFH</sequence>
<reference evidence="2" key="1">
    <citation type="submission" date="2011-04" db="EMBL/GenBank/DDBJ databases">
        <title>Evolution of plant cell wall degrading machinery underlies the functional diversity of forest fungi.</title>
        <authorList>
            <consortium name="US DOE Joint Genome Institute (JGI-PGF)"/>
            <person name="Eastwood D.C."/>
            <person name="Floudas D."/>
            <person name="Binder M."/>
            <person name="Majcherczyk A."/>
            <person name="Schneider P."/>
            <person name="Aerts A."/>
            <person name="Asiegbu F.O."/>
            <person name="Baker S.E."/>
            <person name="Barry K."/>
            <person name="Bendiksby M."/>
            <person name="Blumentritt M."/>
            <person name="Coutinho P.M."/>
            <person name="Cullen D."/>
            <person name="Cullen D."/>
            <person name="Gathman A."/>
            <person name="Goodell B."/>
            <person name="Henrissat B."/>
            <person name="Ihrmark K."/>
            <person name="Kauserud H."/>
            <person name="Kohler A."/>
            <person name="LaButti K."/>
            <person name="Lapidus A."/>
            <person name="Lavin J.L."/>
            <person name="Lee Y.-H."/>
            <person name="Lindquist E."/>
            <person name="Lilly W."/>
            <person name="Lucas S."/>
            <person name="Morin E."/>
            <person name="Murat C."/>
            <person name="Oguiza J.A."/>
            <person name="Park J."/>
            <person name="Pisabarro A.G."/>
            <person name="Riley R."/>
            <person name="Rosling A."/>
            <person name="Salamov A."/>
            <person name="Schmidt O."/>
            <person name="Schmutz J."/>
            <person name="Skrede I."/>
            <person name="Stenlid J."/>
            <person name="Wiebenga A."/>
            <person name="Xie X."/>
            <person name="Kues U."/>
            <person name="Hibbett D.S."/>
            <person name="Hoffmeister D."/>
            <person name="Hogberg N."/>
            <person name="Martin F."/>
            <person name="Grigoriev I.V."/>
            <person name="Watkinson S.C."/>
        </authorList>
    </citation>
    <scope>NUCLEOTIDE SEQUENCE</scope>
    <source>
        <strain evidence="2">S7.9</strain>
    </source>
</reference>
<dbReference type="Proteomes" id="UP000008064">
    <property type="component" value="Unassembled WGS sequence"/>
</dbReference>
<evidence type="ECO:0000259" key="1">
    <source>
        <dbReference type="Pfam" id="PF14214"/>
    </source>
</evidence>
<evidence type="ECO:0000313" key="2">
    <source>
        <dbReference type="EMBL" id="EGO30584.1"/>
    </source>
</evidence>
<accession>F8NEF0</accession>
<proteinExistence type="predicted"/>
<dbReference type="RefSeq" id="XP_007312468.1">
    <property type="nucleotide sequence ID" value="XM_007312406.1"/>
</dbReference>
<dbReference type="InterPro" id="IPR025476">
    <property type="entry name" value="Helitron_helicase-like"/>
</dbReference>
<dbReference type="Pfam" id="PF14214">
    <property type="entry name" value="Helitron_like_N"/>
    <property type="match status" value="1"/>
</dbReference>